<dbReference type="EMBL" id="FR824079">
    <property type="protein sequence ID" value="CCA17429.1"/>
    <property type="molecule type" value="Genomic_DNA"/>
</dbReference>
<dbReference type="HOGENOM" id="CLU_944650_0_0_1"/>
<sequence length="295" mass="33615">MYRRQPYDYAFKLNLINYYATAGISATISRFFSTTDDGPKGSKPKLVLNWKQQRAQVEHRAVTAATSGHQRSRDRDLATTLPQFCRNFKREVGLQGQIADHRTRPTVLTFKMKAPDRADVARCESNASTSMVVAGFAHCKLEVGYATAVEPDEAIEMQELFDAVTYTFEMNSENSNDYDDNVHKTFLQPPKELAGVEMFVTGQVRPHYPASRTEKAQVSFTYACSSRLTKQKYIHVYFYLLLLKFNSHFQQQTYTFEMDSENSNEYDDNVHKTFLQPPKKLAGVDFGSRAAMGKA</sequence>
<accession>F0W8H4</accession>
<gene>
    <name evidence="1" type="primary">AlNc14C34G3100</name>
    <name evidence="1" type="ORF">ALNC14_035720</name>
</gene>
<protein>
    <submittedName>
        <fullName evidence="1">AlNc14C34G3100 protein</fullName>
    </submittedName>
</protein>
<reference evidence="1" key="1">
    <citation type="journal article" date="2011" name="PLoS Biol.">
        <title>Gene gain and loss during evolution of obligate parasitism in the white rust pathogen of Arabidopsis thaliana.</title>
        <authorList>
            <person name="Kemen E."/>
            <person name="Gardiner A."/>
            <person name="Schultz-Larsen T."/>
            <person name="Kemen A.C."/>
            <person name="Balmuth A.L."/>
            <person name="Robert-Seilaniantz A."/>
            <person name="Bailey K."/>
            <person name="Holub E."/>
            <person name="Studholme D.J."/>
            <person name="Maclean D."/>
            <person name="Jones J.D."/>
        </authorList>
    </citation>
    <scope>NUCLEOTIDE SEQUENCE</scope>
</reference>
<organism evidence="1">
    <name type="scientific">Albugo laibachii Nc14</name>
    <dbReference type="NCBI Taxonomy" id="890382"/>
    <lineage>
        <taxon>Eukaryota</taxon>
        <taxon>Sar</taxon>
        <taxon>Stramenopiles</taxon>
        <taxon>Oomycota</taxon>
        <taxon>Peronosporomycetes</taxon>
        <taxon>Albuginales</taxon>
        <taxon>Albuginaceae</taxon>
        <taxon>Albugo</taxon>
    </lineage>
</organism>
<name>F0W8H4_9STRA</name>
<evidence type="ECO:0000313" key="1">
    <source>
        <dbReference type="EMBL" id="CCA17429.1"/>
    </source>
</evidence>
<dbReference type="AlphaFoldDB" id="F0W8H4"/>
<proteinExistence type="predicted"/>
<reference evidence="1" key="2">
    <citation type="submission" date="2011-02" db="EMBL/GenBank/DDBJ databases">
        <authorList>
            <person name="MacLean D."/>
        </authorList>
    </citation>
    <scope>NUCLEOTIDE SEQUENCE</scope>
</reference>